<evidence type="ECO:0000313" key="6">
    <source>
        <dbReference type="EMBL" id="MCW8349056.1"/>
    </source>
</evidence>
<dbReference type="InterPro" id="IPR014284">
    <property type="entry name" value="RNA_pol_sigma-70_dom"/>
</dbReference>
<dbReference type="InterPro" id="IPR013325">
    <property type="entry name" value="RNA_pol_sigma_r2"/>
</dbReference>
<evidence type="ECO:0000256" key="4">
    <source>
        <dbReference type="ARBA" id="ARBA00023163"/>
    </source>
</evidence>
<evidence type="ECO:0000256" key="2">
    <source>
        <dbReference type="ARBA" id="ARBA00023082"/>
    </source>
</evidence>
<dbReference type="InterPro" id="IPR000943">
    <property type="entry name" value="RNA_pol_sigma70"/>
</dbReference>
<dbReference type="InterPro" id="IPR050239">
    <property type="entry name" value="Sigma-70_RNA_pol_init_factors"/>
</dbReference>
<dbReference type="EMBL" id="JAKRRY010000059">
    <property type="protein sequence ID" value="MCW8349056.1"/>
    <property type="molecule type" value="Genomic_DNA"/>
</dbReference>
<dbReference type="InterPro" id="IPR007627">
    <property type="entry name" value="RNA_pol_sigma70_r2"/>
</dbReference>
<dbReference type="PROSITE" id="PS00715">
    <property type="entry name" value="SIGMA70_1"/>
    <property type="match status" value="1"/>
</dbReference>
<sequence length="234" mass="27169">MITSNLRLVVKIARRYIKRGLSHHTILDLIEEGNLGLMKAVDKFNPDLGYRFSSYAVWWIKESIESSIMNKERMVRLPVHRIKEVNRLIRQTNEIRTGLSGTPSMTEIEAVSEWDKKDIGELIQWSDGMSVRTSVMTEHTEYMSIDTCRSEAPEPVDVYYEARFAAALEKAVQSLPDLHREIVTSRYGLFGHEIKKLQCLSEVYGISKERVRQLQYDGLKKLQNKLRFDGWLDC</sequence>
<organism evidence="6 7">
    <name type="scientific">Vibrio qingdaonensis</name>
    <dbReference type="NCBI Taxonomy" id="2829491"/>
    <lineage>
        <taxon>Bacteria</taxon>
        <taxon>Pseudomonadati</taxon>
        <taxon>Pseudomonadota</taxon>
        <taxon>Gammaproteobacteria</taxon>
        <taxon>Vibrionales</taxon>
        <taxon>Vibrionaceae</taxon>
        <taxon>Vibrio</taxon>
    </lineage>
</organism>
<dbReference type="InterPro" id="IPR036388">
    <property type="entry name" value="WH-like_DNA-bd_sf"/>
</dbReference>
<gene>
    <name evidence="6" type="ORF">MD535_23995</name>
</gene>
<keyword evidence="3" id="KW-0238">DNA-binding</keyword>
<dbReference type="GO" id="GO:0003677">
    <property type="term" value="F:DNA binding"/>
    <property type="evidence" value="ECO:0007669"/>
    <property type="project" value="UniProtKB-KW"/>
</dbReference>
<dbReference type="Proteomes" id="UP001155587">
    <property type="component" value="Unassembled WGS sequence"/>
</dbReference>
<dbReference type="SUPFAM" id="SSF88946">
    <property type="entry name" value="Sigma2 domain of RNA polymerase sigma factors"/>
    <property type="match status" value="1"/>
</dbReference>
<dbReference type="Gene3D" id="1.10.10.10">
    <property type="entry name" value="Winged helix-like DNA-binding domain superfamily/Winged helix DNA-binding domain"/>
    <property type="match status" value="1"/>
</dbReference>
<evidence type="ECO:0000259" key="5">
    <source>
        <dbReference type="PROSITE" id="PS00715"/>
    </source>
</evidence>
<name>A0A9X3HYY6_9VIBR</name>
<dbReference type="InterPro" id="IPR007630">
    <property type="entry name" value="RNA_pol_sigma70_r4"/>
</dbReference>
<dbReference type="InterPro" id="IPR013324">
    <property type="entry name" value="RNA_pol_sigma_r3/r4-like"/>
</dbReference>
<keyword evidence="1" id="KW-0805">Transcription regulation</keyword>
<dbReference type="RefSeq" id="WP_265677706.1">
    <property type="nucleotide sequence ID" value="NZ_JAKRRY010000059.1"/>
</dbReference>
<keyword evidence="7" id="KW-1185">Reference proteome</keyword>
<dbReference type="AlphaFoldDB" id="A0A9X3HYY6"/>
<dbReference type="SUPFAM" id="SSF88659">
    <property type="entry name" value="Sigma3 and sigma4 domains of RNA polymerase sigma factors"/>
    <property type="match status" value="1"/>
</dbReference>
<dbReference type="Gene3D" id="1.10.601.10">
    <property type="entry name" value="RNA Polymerase Primary Sigma Factor"/>
    <property type="match status" value="1"/>
</dbReference>
<feature type="domain" description="RNA polymerase sigma-70" evidence="5">
    <location>
        <begin position="28"/>
        <end position="41"/>
    </location>
</feature>
<proteinExistence type="predicted"/>
<dbReference type="Pfam" id="PF04542">
    <property type="entry name" value="Sigma70_r2"/>
    <property type="match status" value="1"/>
</dbReference>
<dbReference type="PRINTS" id="PR00046">
    <property type="entry name" value="SIGMA70FCT"/>
</dbReference>
<protein>
    <submittedName>
        <fullName evidence="6">Sigma-70 family RNA polymerase sigma factor</fullName>
    </submittedName>
</protein>
<keyword evidence="2" id="KW-0731">Sigma factor</keyword>
<dbReference type="GO" id="GO:0006352">
    <property type="term" value="P:DNA-templated transcription initiation"/>
    <property type="evidence" value="ECO:0007669"/>
    <property type="project" value="InterPro"/>
</dbReference>
<dbReference type="PANTHER" id="PTHR30603">
    <property type="entry name" value="RNA POLYMERASE SIGMA FACTOR RPO"/>
    <property type="match status" value="1"/>
</dbReference>
<evidence type="ECO:0000256" key="1">
    <source>
        <dbReference type="ARBA" id="ARBA00023015"/>
    </source>
</evidence>
<comment type="caution">
    <text evidence="6">The sequence shown here is derived from an EMBL/GenBank/DDBJ whole genome shotgun (WGS) entry which is preliminary data.</text>
</comment>
<keyword evidence="4" id="KW-0804">Transcription</keyword>
<reference evidence="6" key="1">
    <citation type="submission" date="2022-02" db="EMBL/GenBank/DDBJ databases">
        <title>Vibrio sp. nov, a new bacterium isolated from seawater.</title>
        <authorList>
            <person name="Yuan Y."/>
        </authorList>
    </citation>
    <scope>NUCLEOTIDE SEQUENCE</scope>
    <source>
        <strain evidence="6">ZSDZ65</strain>
    </source>
</reference>
<evidence type="ECO:0000313" key="7">
    <source>
        <dbReference type="Proteomes" id="UP001155587"/>
    </source>
</evidence>
<dbReference type="GO" id="GO:0016987">
    <property type="term" value="F:sigma factor activity"/>
    <property type="evidence" value="ECO:0007669"/>
    <property type="project" value="UniProtKB-KW"/>
</dbReference>
<dbReference type="NCBIfam" id="TIGR02937">
    <property type="entry name" value="sigma70-ECF"/>
    <property type="match status" value="1"/>
</dbReference>
<dbReference type="PANTHER" id="PTHR30603:SF67">
    <property type="entry name" value="RNA POLYMERASE SIGMA FACTOR RPOS"/>
    <property type="match status" value="1"/>
</dbReference>
<dbReference type="Pfam" id="PF04545">
    <property type="entry name" value="Sigma70_r4"/>
    <property type="match status" value="1"/>
</dbReference>
<evidence type="ECO:0000256" key="3">
    <source>
        <dbReference type="ARBA" id="ARBA00023125"/>
    </source>
</evidence>
<accession>A0A9X3HYY6</accession>